<reference evidence="1 2" key="1">
    <citation type="submission" date="2018-05" db="EMBL/GenBank/DDBJ databases">
        <title>Genomic Encyclopedia of Type Strains, Phase IV (KMG-IV): sequencing the most valuable type-strain genomes for metagenomic binning, comparative biology and taxonomic classification.</title>
        <authorList>
            <person name="Goeker M."/>
        </authorList>
    </citation>
    <scope>NUCLEOTIDE SEQUENCE [LARGE SCALE GENOMIC DNA]</scope>
    <source>
        <strain evidence="1 2">DSM 566</strain>
    </source>
</reference>
<evidence type="ECO:0000313" key="2">
    <source>
        <dbReference type="Proteomes" id="UP000247811"/>
    </source>
</evidence>
<dbReference type="EMBL" id="QJJS01000003">
    <property type="protein sequence ID" value="PXW98076.1"/>
    <property type="molecule type" value="Genomic_DNA"/>
</dbReference>
<dbReference type="InterPro" id="IPR012675">
    <property type="entry name" value="Beta-grasp_dom_sf"/>
</dbReference>
<proteinExistence type="predicted"/>
<name>A0A318H3F6_9BURK</name>
<dbReference type="CDD" id="cd00565">
    <property type="entry name" value="Ubl_ThiS"/>
    <property type="match status" value="1"/>
</dbReference>
<dbReference type="NCBIfam" id="TIGR01683">
    <property type="entry name" value="thiS"/>
    <property type="match status" value="1"/>
</dbReference>
<dbReference type="InterPro" id="IPR010035">
    <property type="entry name" value="Thi_S"/>
</dbReference>
<dbReference type="OrthoDB" id="8688000at2"/>
<keyword evidence="2" id="KW-1185">Reference proteome</keyword>
<evidence type="ECO:0000313" key="1">
    <source>
        <dbReference type="EMBL" id="PXW98076.1"/>
    </source>
</evidence>
<dbReference type="RefSeq" id="WP_110399646.1">
    <property type="nucleotide sequence ID" value="NZ_QJJS01000003.1"/>
</dbReference>
<sequence>MTPDLTPAGLDLIEVSINGEPLAVPPASSLDGALECLGERLDPRRCATAVNGQFVPRAARAARLLQPGDTITTFQAIVGG</sequence>
<organism evidence="1 2">
    <name type="scientific">Sphaerotilus hippei</name>
    <dbReference type="NCBI Taxonomy" id="744406"/>
    <lineage>
        <taxon>Bacteria</taxon>
        <taxon>Pseudomonadati</taxon>
        <taxon>Pseudomonadota</taxon>
        <taxon>Betaproteobacteria</taxon>
        <taxon>Burkholderiales</taxon>
        <taxon>Sphaerotilaceae</taxon>
        <taxon>Sphaerotilus</taxon>
    </lineage>
</organism>
<dbReference type="SUPFAM" id="SSF54285">
    <property type="entry name" value="MoaD/ThiS"/>
    <property type="match status" value="1"/>
</dbReference>
<dbReference type="Proteomes" id="UP000247811">
    <property type="component" value="Unassembled WGS sequence"/>
</dbReference>
<protein>
    <submittedName>
        <fullName evidence="1">Sulfur carrier protein ThiS</fullName>
    </submittedName>
</protein>
<comment type="caution">
    <text evidence="1">The sequence shown here is derived from an EMBL/GenBank/DDBJ whole genome shotgun (WGS) entry which is preliminary data.</text>
</comment>
<dbReference type="InterPro" id="IPR016155">
    <property type="entry name" value="Mopterin_synth/thiamin_S_b"/>
</dbReference>
<dbReference type="AlphaFoldDB" id="A0A318H3F6"/>
<gene>
    <name evidence="1" type="ORF">C7444_103169</name>
</gene>
<dbReference type="Pfam" id="PF02597">
    <property type="entry name" value="ThiS"/>
    <property type="match status" value="1"/>
</dbReference>
<accession>A0A318H3F6</accession>
<dbReference type="InterPro" id="IPR003749">
    <property type="entry name" value="ThiS/MoaD-like"/>
</dbReference>
<dbReference type="Gene3D" id="3.10.20.30">
    <property type="match status" value="1"/>
</dbReference>